<dbReference type="InterPro" id="IPR011098">
    <property type="entry name" value="G5_dom"/>
</dbReference>
<dbReference type="EMBL" id="MZGX01000015">
    <property type="protein sequence ID" value="OPX43727.1"/>
    <property type="molecule type" value="Genomic_DNA"/>
</dbReference>
<gene>
    <name evidence="4" type="primary">vanW</name>
    <name evidence="4" type="ORF">CLHUN_24470</name>
</gene>
<keyword evidence="1" id="KW-0732">Signal</keyword>
<dbReference type="Pfam" id="PF04294">
    <property type="entry name" value="VanW"/>
    <property type="match status" value="1"/>
</dbReference>
<dbReference type="OrthoDB" id="9797191at2"/>
<comment type="caution">
    <text evidence="4">The sequence shown here is derived from an EMBL/GenBank/DDBJ whole genome shotgun (WGS) entry which is preliminary data.</text>
</comment>
<organism evidence="4 5">
    <name type="scientific">Ruminiclostridium hungatei</name>
    <name type="common">Clostridium hungatei</name>
    <dbReference type="NCBI Taxonomy" id="48256"/>
    <lineage>
        <taxon>Bacteria</taxon>
        <taxon>Bacillati</taxon>
        <taxon>Bacillota</taxon>
        <taxon>Clostridia</taxon>
        <taxon>Eubacteriales</taxon>
        <taxon>Oscillospiraceae</taxon>
        <taxon>Ruminiclostridium</taxon>
    </lineage>
</organism>
<dbReference type="Pfam" id="PF07501">
    <property type="entry name" value="G5"/>
    <property type="match status" value="1"/>
</dbReference>
<protein>
    <submittedName>
        <fullName evidence="4">Vancomycin B-type resistance protein VanW</fullName>
    </submittedName>
</protein>
<dbReference type="Proteomes" id="UP000191554">
    <property type="component" value="Unassembled WGS sequence"/>
</dbReference>
<evidence type="ECO:0000313" key="4">
    <source>
        <dbReference type="EMBL" id="OPX43727.1"/>
    </source>
</evidence>
<dbReference type="InterPro" id="IPR052913">
    <property type="entry name" value="Glycopeptide_resist_protein"/>
</dbReference>
<feature type="domain" description="G5" evidence="3">
    <location>
        <begin position="384"/>
        <end position="464"/>
    </location>
</feature>
<evidence type="ECO:0000313" key="5">
    <source>
        <dbReference type="Proteomes" id="UP000191554"/>
    </source>
</evidence>
<dbReference type="RefSeq" id="WP_080064873.1">
    <property type="nucleotide sequence ID" value="NZ_MZGX01000015.1"/>
</dbReference>
<name>A0A1V4SKG5_RUMHU</name>
<evidence type="ECO:0000256" key="1">
    <source>
        <dbReference type="ARBA" id="ARBA00022729"/>
    </source>
</evidence>
<keyword evidence="5" id="KW-1185">Reference proteome</keyword>
<keyword evidence="2" id="KW-1133">Transmembrane helix</keyword>
<dbReference type="PROSITE" id="PS51109">
    <property type="entry name" value="G5"/>
    <property type="match status" value="1"/>
</dbReference>
<dbReference type="InterPro" id="IPR007391">
    <property type="entry name" value="Vancomycin_resist_VanW"/>
</dbReference>
<sequence length="471" mass="53041">MRINKKNIIGGVNNCRKKARLFISAILIITMASAIVYYSAACRKLSYEYFYEGVYIDGVNVAGLTKAGAFEKLEADFKNNYRQSSVELISDNSRWTLSLDSINFRFDFQSSIDNAYRLGRTGNWVHRISTIRSLAEKPVNFVVTAQYDKARLYSILSKIKKQIDFSGSNSTYEYNYGKIVYTKDINGTKMDIETNTRLIEAKLLNRDFSDICLDVEVIRPMIAVGDVKELKDVLSVFTTRFNSNNYSRAHNIELAGNRINNYLLLPGEEFSMDCALGPRTSSNGYMQAPIIMRSQFVAGTGGGVCQVATTLYNAVLLSCLEVTKRVHHSIPLGYVPPGQDATISEGYIDLKFKNNRDYTICIVSEVKDGTVTVKIIGRKRAGETVNTVLRPVVMEEYAPPEPEYVVDSSLADQQVRIRVKERKGLKVILYRDSYNVQGALTNSEIISEDIYKPVRGQLAVNRKTFDSLRSN</sequence>
<proteinExistence type="predicted"/>
<reference evidence="4 5" key="1">
    <citation type="submission" date="2017-03" db="EMBL/GenBank/DDBJ databases">
        <title>Genome sequence of Clostridium hungatei DSM 14427.</title>
        <authorList>
            <person name="Poehlein A."/>
            <person name="Daniel R."/>
        </authorList>
    </citation>
    <scope>NUCLEOTIDE SEQUENCE [LARGE SCALE GENOMIC DNA]</scope>
    <source>
        <strain evidence="4 5">DSM 14427</strain>
    </source>
</reference>
<evidence type="ECO:0000256" key="2">
    <source>
        <dbReference type="SAM" id="Phobius"/>
    </source>
</evidence>
<dbReference type="PANTHER" id="PTHR35788">
    <property type="entry name" value="EXPORTED PROTEIN-RELATED"/>
    <property type="match status" value="1"/>
</dbReference>
<dbReference type="SMART" id="SM01208">
    <property type="entry name" value="G5"/>
    <property type="match status" value="1"/>
</dbReference>
<dbReference type="InterPro" id="IPR022029">
    <property type="entry name" value="YoaR-like_PG-bd"/>
</dbReference>
<dbReference type="PANTHER" id="PTHR35788:SF1">
    <property type="entry name" value="EXPORTED PROTEIN"/>
    <property type="match status" value="1"/>
</dbReference>
<feature type="transmembrane region" description="Helical" evidence="2">
    <location>
        <begin position="21"/>
        <end position="40"/>
    </location>
</feature>
<keyword evidence="2" id="KW-0472">Membrane</keyword>
<dbReference type="AlphaFoldDB" id="A0A1V4SKG5"/>
<evidence type="ECO:0000259" key="3">
    <source>
        <dbReference type="PROSITE" id="PS51109"/>
    </source>
</evidence>
<keyword evidence="2" id="KW-0812">Transmembrane</keyword>
<dbReference type="STRING" id="48256.CLHUN_24470"/>
<accession>A0A1V4SKG5</accession>
<dbReference type="Pfam" id="PF12229">
    <property type="entry name" value="PG_binding_4"/>
    <property type="match status" value="1"/>
</dbReference>